<dbReference type="PROSITE" id="PS00108">
    <property type="entry name" value="PROTEIN_KINASE_ST"/>
    <property type="match status" value="1"/>
</dbReference>
<evidence type="ECO:0000256" key="2">
    <source>
        <dbReference type="ARBA" id="ARBA00022741"/>
    </source>
</evidence>
<feature type="region of interest" description="Disordered" evidence="4">
    <location>
        <begin position="1"/>
        <end position="30"/>
    </location>
</feature>
<organism evidence="6">
    <name type="scientific">Cyberlindnera fabianii</name>
    <name type="common">Yeast</name>
    <name type="synonym">Hansenula fabianii</name>
    <dbReference type="NCBI Taxonomy" id="36022"/>
    <lineage>
        <taxon>Eukaryota</taxon>
        <taxon>Fungi</taxon>
        <taxon>Dikarya</taxon>
        <taxon>Ascomycota</taxon>
        <taxon>Saccharomycotina</taxon>
        <taxon>Saccharomycetes</taxon>
        <taxon>Phaffomycetales</taxon>
        <taxon>Phaffomycetaceae</taxon>
        <taxon>Cyberlindnera</taxon>
    </lineage>
</organism>
<evidence type="ECO:0000313" key="6">
    <source>
        <dbReference type="EMBL" id="CDR40020.1"/>
    </source>
</evidence>
<dbReference type="OrthoDB" id="2158884at2759"/>
<dbReference type="PhylomeDB" id="A0A061AQY0"/>
<protein>
    <submittedName>
        <fullName evidence="6">CYFA0S04e01816g1_1</fullName>
    </submittedName>
</protein>
<dbReference type="GO" id="GO:0004674">
    <property type="term" value="F:protein serine/threonine kinase activity"/>
    <property type="evidence" value="ECO:0007669"/>
    <property type="project" value="UniProtKB-KW"/>
</dbReference>
<dbReference type="PANTHER" id="PTHR24055">
    <property type="entry name" value="MITOGEN-ACTIVATED PROTEIN KINASE"/>
    <property type="match status" value="1"/>
</dbReference>
<keyword evidence="2" id="KW-0547">Nucleotide-binding</keyword>
<keyword evidence="1" id="KW-0808">Transferase</keyword>
<evidence type="ECO:0000256" key="1">
    <source>
        <dbReference type="ARBA" id="ARBA00022527"/>
    </source>
</evidence>
<name>A0A061AQY0_CYBFA</name>
<dbReference type="PROSITE" id="PS50011">
    <property type="entry name" value="PROTEIN_KINASE_DOM"/>
    <property type="match status" value="1"/>
</dbReference>
<dbReference type="EMBL" id="LK052889">
    <property type="protein sequence ID" value="CDR40020.1"/>
    <property type="molecule type" value="Genomic_DNA"/>
</dbReference>
<dbReference type="InterPro" id="IPR050117">
    <property type="entry name" value="MAPK"/>
</dbReference>
<evidence type="ECO:0000256" key="4">
    <source>
        <dbReference type="SAM" id="MobiDB-lite"/>
    </source>
</evidence>
<sequence length="707" mass="80083">MSYMNVTPSYDQKRHTQARSHQPCDEPQIPADIDSPPFYLPLRSLDARFKLVSDLGSGSFGNVWLGKSVKSLYDLESFKSYTHTLMEREDDYNEENIFNKRTGLVAVKTMSKRLPLLNDYTRVKEIRFILAIPYHKNLVQVYDIFIDNENFRLHIAMECMDQNLYQLMKLRRGHRFSESTLKSILSQILNGVRHIHRNEYFHRDIKPENILISPANRYYSHEYIQSSPSGDRNAFIVKLADFGLARHISNKRPYTSYVSTRWYRAPEILLRNRFYSRPIDVWAFGCVAEEVASFRPLFPGTDEMDQTWKVIQFLGTPVPDNTQQDYHASYGYWPDAERLMRELGVVVPHYPCTDITAVLPAPSLGPLCDVIRACLSWNPDDRATVDVICQMPYFQETCVDDYDVDAFEFMTEPVTPLLPPSKPVAAQFNYEVSEKLAGIGSSSVKPGKIQSNIFDSRDLPLCSSILQEESGPFSFAKNNMSYSPSTETAGKLPPSTEVNSDINVPDLVHESRESNNENFLITPQGELLSNVFQKSLVIKTATPTIDTSFNKQSKFFSNGATNFGVSNQLALIDMNNIYRQTHLSSNYQSSANNTFLTHSNPFVPFASNGSNFNYPSHIHTDEIEEIMLRHSPGKDYTFDSNFGGLADALNKNDSDTGELFAQLEGMPANSLAITHRGSRTEDGCGTKVALNNSGFVESLYSNFDLKG</sequence>
<accession>A0A061AQY0</accession>
<dbReference type="Gene3D" id="3.30.200.20">
    <property type="entry name" value="Phosphorylase Kinase, domain 1"/>
    <property type="match status" value="1"/>
</dbReference>
<dbReference type="InterPro" id="IPR000719">
    <property type="entry name" value="Prot_kinase_dom"/>
</dbReference>
<dbReference type="InterPro" id="IPR011009">
    <property type="entry name" value="Kinase-like_dom_sf"/>
</dbReference>
<dbReference type="VEuPathDB" id="FungiDB:BON22_2341"/>
<proteinExistence type="predicted"/>
<dbReference type="GO" id="GO:0005524">
    <property type="term" value="F:ATP binding"/>
    <property type="evidence" value="ECO:0007669"/>
    <property type="project" value="UniProtKB-KW"/>
</dbReference>
<keyword evidence="3" id="KW-0067">ATP-binding</keyword>
<evidence type="ECO:0000259" key="5">
    <source>
        <dbReference type="PROSITE" id="PS50011"/>
    </source>
</evidence>
<feature type="compositionally biased region" description="Polar residues" evidence="4">
    <location>
        <begin position="1"/>
        <end position="10"/>
    </location>
</feature>
<dbReference type="AlphaFoldDB" id="A0A061AQY0"/>
<reference evidence="6" key="1">
    <citation type="journal article" date="2014" name="Genome Announc.">
        <title>Genome sequence of the yeast Cyberlindnera fabianii (Hansenula fabianii).</title>
        <authorList>
            <person name="Freel K.C."/>
            <person name="Sarilar V."/>
            <person name="Neuveglise C."/>
            <person name="Devillers H."/>
            <person name="Friedrich A."/>
            <person name="Schacherer J."/>
        </authorList>
    </citation>
    <scope>NUCLEOTIDE SEQUENCE</scope>
    <source>
        <strain evidence="6">YJS4271</strain>
    </source>
</reference>
<dbReference type="SMART" id="SM00220">
    <property type="entry name" value="S_TKc"/>
    <property type="match status" value="1"/>
</dbReference>
<evidence type="ECO:0000256" key="3">
    <source>
        <dbReference type="ARBA" id="ARBA00022840"/>
    </source>
</evidence>
<dbReference type="Gene3D" id="1.10.510.10">
    <property type="entry name" value="Transferase(Phosphotransferase) domain 1"/>
    <property type="match status" value="1"/>
</dbReference>
<keyword evidence="1" id="KW-0723">Serine/threonine-protein kinase</keyword>
<dbReference type="Pfam" id="PF00069">
    <property type="entry name" value="Pkinase"/>
    <property type="match status" value="1"/>
</dbReference>
<feature type="domain" description="Protein kinase" evidence="5">
    <location>
        <begin position="49"/>
        <end position="394"/>
    </location>
</feature>
<keyword evidence="1" id="KW-0418">Kinase</keyword>
<dbReference type="SUPFAM" id="SSF56112">
    <property type="entry name" value="Protein kinase-like (PK-like)"/>
    <property type="match status" value="1"/>
</dbReference>
<dbReference type="InterPro" id="IPR008271">
    <property type="entry name" value="Ser/Thr_kinase_AS"/>
</dbReference>
<gene>
    <name evidence="6" type="ORF">CYFA0S_04e01816g</name>
</gene>